<comment type="caution">
    <text evidence="1">The sequence shown here is derived from an EMBL/GenBank/DDBJ whole genome shotgun (WGS) entry which is preliminary data.</text>
</comment>
<gene>
    <name evidence="1" type="ORF">ACFPCZ_06735</name>
</gene>
<dbReference type="PANTHER" id="PTHR43434:SF1">
    <property type="entry name" value="PHOSPHOGLYCOLATE PHOSPHATASE"/>
    <property type="match status" value="1"/>
</dbReference>
<keyword evidence="1" id="KW-0378">Hydrolase</keyword>
<dbReference type="Proteomes" id="UP001595858">
    <property type="component" value="Unassembled WGS sequence"/>
</dbReference>
<dbReference type="InterPro" id="IPR023214">
    <property type="entry name" value="HAD_sf"/>
</dbReference>
<protein>
    <submittedName>
        <fullName evidence="1">HAD family hydrolase</fullName>
    </submittedName>
</protein>
<evidence type="ECO:0000313" key="2">
    <source>
        <dbReference type="Proteomes" id="UP001595858"/>
    </source>
</evidence>
<keyword evidence="2" id="KW-1185">Reference proteome</keyword>
<dbReference type="InterPro" id="IPR036412">
    <property type="entry name" value="HAD-like_sf"/>
</dbReference>
<evidence type="ECO:0000313" key="1">
    <source>
        <dbReference type="EMBL" id="MFC4866321.1"/>
    </source>
</evidence>
<dbReference type="Gene3D" id="1.10.150.240">
    <property type="entry name" value="Putative phosphatase, domain 2"/>
    <property type="match status" value="1"/>
</dbReference>
<dbReference type="SFLD" id="SFLDS00003">
    <property type="entry name" value="Haloacid_Dehalogenase"/>
    <property type="match status" value="1"/>
</dbReference>
<dbReference type="InterPro" id="IPR023198">
    <property type="entry name" value="PGP-like_dom2"/>
</dbReference>
<dbReference type="EMBL" id="JBHSIY010000006">
    <property type="protein sequence ID" value="MFC4866321.1"/>
    <property type="molecule type" value="Genomic_DNA"/>
</dbReference>
<accession>A0ABV9SGC1</accession>
<dbReference type="SUPFAM" id="SSF56784">
    <property type="entry name" value="HAD-like"/>
    <property type="match status" value="1"/>
</dbReference>
<dbReference type="SFLD" id="SFLDG01129">
    <property type="entry name" value="C1.5:_HAD__Beta-PGM__Phosphata"/>
    <property type="match status" value="1"/>
</dbReference>
<reference evidence="2" key="1">
    <citation type="journal article" date="2019" name="Int. J. Syst. Evol. Microbiol.">
        <title>The Global Catalogue of Microorganisms (GCM) 10K type strain sequencing project: providing services to taxonomists for standard genome sequencing and annotation.</title>
        <authorList>
            <consortium name="The Broad Institute Genomics Platform"/>
            <consortium name="The Broad Institute Genome Sequencing Center for Infectious Disease"/>
            <person name="Wu L."/>
            <person name="Ma J."/>
        </authorList>
    </citation>
    <scope>NUCLEOTIDE SEQUENCE [LARGE SCALE GENOMIC DNA]</scope>
    <source>
        <strain evidence="2">CGMCC 4.7304</strain>
    </source>
</reference>
<proteinExistence type="predicted"/>
<dbReference type="GO" id="GO:0016787">
    <property type="term" value="F:hydrolase activity"/>
    <property type="evidence" value="ECO:0007669"/>
    <property type="project" value="UniProtKB-KW"/>
</dbReference>
<dbReference type="RefSeq" id="WP_344139864.1">
    <property type="nucleotide sequence ID" value="NZ_BAAAQI010000001.1"/>
</dbReference>
<organism evidence="1 2">
    <name type="scientific">Streptomonospora arabica</name>
    <dbReference type="NCBI Taxonomy" id="412417"/>
    <lineage>
        <taxon>Bacteria</taxon>
        <taxon>Bacillati</taxon>
        <taxon>Actinomycetota</taxon>
        <taxon>Actinomycetes</taxon>
        <taxon>Streptosporangiales</taxon>
        <taxon>Nocardiopsidaceae</taxon>
        <taxon>Streptomonospora</taxon>
    </lineage>
</organism>
<dbReference type="Pfam" id="PF00702">
    <property type="entry name" value="Hydrolase"/>
    <property type="match status" value="1"/>
</dbReference>
<name>A0ABV9SGC1_9ACTN</name>
<dbReference type="InterPro" id="IPR050155">
    <property type="entry name" value="HAD-like_hydrolase_sf"/>
</dbReference>
<dbReference type="PANTHER" id="PTHR43434">
    <property type="entry name" value="PHOSPHOGLYCOLATE PHOSPHATASE"/>
    <property type="match status" value="1"/>
</dbReference>
<dbReference type="Gene3D" id="3.40.50.1000">
    <property type="entry name" value="HAD superfamily/HAD-like"/>
    <property type="match status" value="1"/>
</dbReference>
<sequence length="247" mass="26263">MPTRSLVLWDVDHTLIETRGVGSAVFGDAFEKATGRPMSAGMARAHGETEPVLLEKTLSLNGISDRDDELFGRFATAQAEAYRARLGELRSRGRALPGVESALRAVAEDPAVVQSVLTGNTRTAAQIKLSAFGLDDYLDLRIGAYGDDDAHRPNLVEFARTRAAERYGTLIGRGRTVLIGDTPNDIAAGKAAGVAVIAVASGASGLRDLVDAGADLVLQTLENADMRRHLAQVIAERANGSGDDRRR</sequence>